<dbReference type="Proteomes" id="UP000585226">
    <property type="component" value="Unassembled WGS sequence"/>
</dbReference>
<evidence type="ECO:0000259" key="1">
    <source>
        <dbReference type="Pfam" id="PF08021"/>
    </source>
</evidence>
<organism evidence="2 3">
    <name type="scientific">Pseudomonas reactans</name>
    <dbReference type="NCBI Taxonomy" id="117680"/>
    <lineage>
        <taxon>Bacteria</taxon>
        <taxon>Pseudomonadati</taxon>
        <taxon>Pseudomonadota</taxon>
        <taxon>Gammaproteobacteria</taxon>
        <taxon>Pseudomonadales</taxon>
        <taxon>Pseudomonadaceae</taxon>
        <taxon>Pseudomonas</taxon>
    </lineage>
</organism>
<dbReference type="SUPFAM" id="SSF63380">
    <property type="entry name" value="Riboflavin synthase domain-like"/>
    <property type="match status" value="1"/>
</dbReference>
<gene>
    <name evidence="2" type="ORF">HX893_18480</name>
</gene>
<dbReference type="AlphaFoldDB" id="A0A7Y8KHW9"/>
<protein>
    <submittedName>
        <fullName evidence="2">Siderophore-interacting protein</fullName>
    </submittedName>
</protein>
<evidence type="ECO:0000313" key="3">
    <source>
        <dbReference type="Proteomes" id="UP000585226"/>
    </source>
</evidence>
<dbReference type="Gene3D" id="2.40.30.10">
    <property type="entry name" value="Translation factors"/>
    <property type="match status" value="1"/>
</dbReference>
<dbReference type="Pfam" id="PF08021">
    <property type="entry name" value="FAD_binding_9"/>
    <property type="match status" value="1"/>
</dbReference>
<evidence type="ECO:0000313" key="2">
    <source>
        <dbReference type="EMBL" id="NWE90116.1"/>
    </source>
</evidence>
<dbReference type="InterPro" id="IPR017938">
    <property type="entry name" value="Riboflavin_synthase-like_b-brl"/>
</dbReference>
<proteinExistence type="predicted"/>
<comment type="caution">
    <text evidence="2">The sequence shown here is derived from an EMBL/GenBank/DDBJ whole genome shotgun (WGS) entry which is preliminary data.</text>
</comment>
<accession>A0A7Y8KHW9</accession>
<name>A0A7Y8KHW9_9PSED</name>
<sequence length="87" mass="9427">MKILPLTSSPSIPIKVKSISAPTPLMRRVVVSGDGLFGLRPLLPAQWVKVFLPSKTHHQVGRAFTIRALDADKHELTFNIALSSIGG</sequence>
<dbReference type="InterPro" id="IPR013113">
    <property type="entry name" value="SIP_FAD-bd"/>
</dbReference>
<reference evidence="2 3" key="1">
    <citation type="submission" date="2020-04" db="EMBL/GenBank/DDBJ databases">
        <title>Molecular characterization of pseudomonads from Agaricus bisporus reveal novel blotch 2 pathogens in Western Europe.</title>
        <authorList>
            <person name="Taparia T."/>
            <person name="Krijger M."/>
            <person name="Haynes E."/>
            <person name="Elpinstone J.G."/>
            <person name="Noble R."/>
            <person name="Van Der Wolf J."/>
        </authorList>
    </citation>
    <scope>NUCLEOTIDE SEQUENCE [LARGE SCALE GENOMIC DNA]</scope>
    <source>
        <strain evidence="2 3">P8021</strain>
    </source>
</reference>
<dbReference type="EMBL" id="JACASD010000046">
    <property type="protein sequence ID" value="NWE90116.1"/>
    <property type="molecule type" value="Genomic_DNA"/>
</dbReference>
<feature type="domain" description="Siderophore-interacting FAD-binding" evidence="1">
    <location>
        <begin position="15"/>
        <end position="59"/>
    </location>
</feature>